<keyword evidence="1" id="KW-1133">Transmembrane helix</keyword>
<evidence type="ECO:0008006" key="4">
    <source>
        <dbReference type="Google" id="ProtNLM"/>
    </source>
</evidence>
<evidence type="ECO:0000313" key="3">
    <source>
        <dbReference type="Proteomes" id="UP001305652"/>
    </source>
</evidence>
<dbReference type="AlphaFoldDB" id="A0AAX4FWL0"/>
<proteinExistence type="predicted"/>
<accession>A0AAX4FWL0</accession>
<dbReference type="KEGG" id="mrc:R6Y96_03185"/>
<sequence length="166" mass="17951">MDSTGIIQFFLILLTIITTIGFAAITYYLAEISRVLNMAGSPQVPLPPAETLSPARKEPLIEPGAMGSLEEALGLISRKYGLESITLATTDGLLIASTKPGSEDDAARYSHLYLQGKLRGENGIELLGMSHRGETVIAITRSSAPLSDDQRNALEKDIQNTLQHWV</sequence>
<dbReference type="Proteomes" id="UP001305652">
    <property type="component" value="Chromosome"/>
</dbReference>
<keyword evidence="1" id="KW-0472">Membrane</keyword>
<organism evidence="2 3">
    <name type="scientific">Methanoculleus receptaculi</name>
    <dbReference type="NCBI Taxonomy" id="394967"/>
    <lineage>
        <taxon>Archaea</taxon>
        <taxon>Methanobacteriati</taxon>
        <taxon>Methanobacteriota</taxon>
        <taxon>Stenosarchaea group</taxon>
        <taxon>Methanomicrobia</taxon>
        <taxon>Methanomicrobiales</taxon>
        <taxon>Methanomicrobiaceae</taxon>
        <taxon>Methanoculleus</taxon>
    </lineage>
</organism>
<evidence type="ECO:0000256" key="1">
    <source>
        <dbReference type="SAM" id="Phobius"/>
    </source>
</evidence>
<dbReference type="RefSeq" id="WP_318622079.1">
    <property type="nucleotide sequence ID" value="NZ_CP137642.1"/>
</dbReference>
<dbReference type="EMBL" id="CP137642">
    <property type="protein sequence ID" value="WOX58259.1"/>
    <property type="molecule type" value="Genomic_DNA"/>
</dbReference>
<keyword evidence="1" id="KW-0812">Transmembrane</keyword>
<evidence type="ECO:0000313" key="2">
    <source>
        <dbReference type="EMBL" id="WOX58259.1"/>
    </source>
</evidence>
<dbReference type="GeneID" id="85732128"/>
<feature type="transmembrane region" description="Helical" evidence="1">
    <location>
        <begin position="6"/>
        <end position="30"/>
    </location>
</feature>
<gene>
    <name evidence="2" type="ORF">R6Y96_03185</name>
</gene>
<keyword evidence="3" id="KW-1185">Reference proteome</keyword>
<name>A0AAX4FWL0_9EURY</name>
<reference evidence="2 3" key="1">
    <citation type="submission" date="2023-10" db="EMBL/GenBank/DDBJ databases">
        <title>The complete genome sequence of Methanoculleus receptaculi DSM 18860.</title>
        <authorList>
            <person name="Lai S.-J."/>
            <person name="You Y.-T."/>
            <person name="Chen S.-C."/>
        </authorList>
    </citation>
    <scope>NUCLEOTIDE SEQUENCE [LARGE SCALE GENOMIC DNA]</scope>
    <source>
        <strain evidence="2 3">DSM 18860</strain>
    </source>
</reference>
<protein>
    <recommendedName>
        <fullName evidence="4">Roadblock/LAMTOR2 domain-containing protein</fullName>
    </recommendedName>
</protein>